<comment type="caution">
    <text evidence="1">The sequence shown here is derived from an EMBL/GenBank/DDBJ whole genome shotgun (WGS) entry which is preliminary data.</text>
</comment>
<organism evidence="1 2">
    <name type="scientific">Catharanthus roseus</name>
    <name type="common">Madagascar periwinkle</name>
    <name type="synonym">Vinca rosea</name>
    <dbReference type="NCBI Taxonomy" id="4058"/>
    <lineage>
        <taxon>Eukaryota</taxon>
        <taxon>Viridiplantae</taxon>
        <taxon>Streptophyta</taxon>
        <taxon>Embryophyta</taxon>
        <taxon>Tracheophyta</taxon>
        <taxon>Spermatophyta</taxon>
        <taxon>Magnoliopsida</taxon>
        <taxon>eudicotyledons</taxon>
        <taxon>Gunneridae</taxon>
        <taxon>Pentapetalae</taxon>
        <taxon>asterids</taxon>
        <taxon>lamiids</taxon>
        <taxon>Gentianales</taxon>
        <taxon>Apocynaceae</taxon>
        <taxon>Rauvolfioideae</taxon>
        <taxon>Vinceae</taxon>
        <taxon>Catharanthinae</taxon>
        <taxon>Catharanthus</taxon>
    </lineage>
</organism>
<protein>
    <submittedName>
        <fullName evidence="1">Uncharacterized protein</fullName>
    </submittedName>
</protein>
<keyword evidence="2" id="KW-1185">Reference proteome</keyword>
<evidence type="ECO:0000313" key="2">
    <source>
        <dbReference type="Proteomes" id="UP001060085"/>
    </source>
</evidence>
<reference evidence="2" key="1">
    <citation type="journal article" date="2023" name="Nat. Plants">
        <title>Single-cell RNA sequencing provides a high-resolution roadmap for understanding the multicellular compartmentation of specialized metabolism.</title>
        <authorList>
            <person name="Sun S."/>
            <person name="Shen X."/>
            <person name="Li Y."/>
            <person name="Li Y."/>
            <person name="Wang S."/>
            <person name="Li R."/>
            <person name="Zhang H."/>
            <person name="Shen G."/>
            <person name="Guo B."/>
            <person name="Wei J."/>
            <person name="Xu J."/>
            <person name="St-Pierre B."/>
            <person name="Chen S."/>
            <person name="Sun C."/>
        </authorList>
    </citation>
    <scope>NUCLEOTIDE SEQUENCE [LARGE SCALE GENOMIC DNA]</scope>
</reference>
<dbReference type="Proteomes" id="UP001060085">
    <property type="component" value="Linkage Group LG06"/>
</dbReference>
<accession>A0ACC0A8N5</accession>
<gene>
    <name evidence="1" type="ORF">M9H77_25553</name>
</gene>
<evidence type="ECO:0000313" key="1">
    <source>
        <dbReference type="EMBL" id="KAI5656760.1"/>
    </source>
</evidence>
<dbReference type="EMBL" id="CM044706">
    <property type="protein sequence ID" value="KAI5656760.1"/>
    <property type="molecule type" value="Genomic_DNA"/>
</dbReference>
<sequence>MADVVQYKLERMLDELEDLERRGLFNRREISEIVKQRRKFEYRLKRPSPLKEDFLAYIDYEKKVDELRLLRKKAFLKQQTGKKKNWKNSVSDFAGVSRIVEIYRLATNRFKGDIQLWFQYLEFCRQRSNGRMKKALAQLIRFHPSVPGVWIYAAAWEFDHNLNAAAARSLMQSGLRACPTSEDMWVEYLRMELTYLNKLKARKVALGEDEGTLVRNIQEDDEKQWRDENRDLFMTLDEKTKEDKASDVQDSESKENLDLFREQGLSILRTVYNGSIEAIPSSFSLRTRFLEILEATDLANSDEMRKQIIVDLERDFSKEPEYWDWLARHESLGQKSRQTMAEETSADHLSKAIKVYEDGLKAVPSTKMFDLYTKFLMDAIKKNGDGKGSEHFSNHGQTLETISQLLKVYEKAESTRCISEDLACHHVSFLLQLGKLDDAKVLVEKLCTKVFSNSIQLWALWLSIELRCIQDQSHCPSKANLSPTFDLLQDVLNKVAVSEAESLWYMALKCFGHQRHHFDKLIKTSMVSVTKFGGTDDGFSLSSSIINIILQRDGVQSAREMYRRYLGLPHPGLVLYRNCIELESNLACAGNIDGLVNARKLYDSALTTYDQDVNLWRNYYLMEVKLGTSEKAAAVHWRAKKTLKQTVSLGMADL</sequence>
<name>A0ACC0A8N5_CATRO</name>
<proteinExistence type="predicted"/>